<accession>A0ABQ3KA57</accession>
<name>A0ABQ3KA57_9DEIO</name>
<keyword evidence="1" id="KW-0732">Signal</keyword>
<evidence type="ECO:0000313" key="3">
    <source>
        <dbReference type="Proteomes" id="UP000632154"/>
    </source>
</evidence>
<dbReference type="EMBL" id="BNAL01000033">
    <property type="protein sequence ID" value="GHG08877.1"/>
    <property type="molecule type" value="Genomic_DNA"/>
</dbReference>
<comment type="caution">
    <text evidence="2">The sequence shown here is derived from an EMBL/GenBank/DDBJ whole genome shotgun (WGS) entry which is preliminary data.</text>
</comment>
<feature type="chain" id="PRO_5047438803" evidence="1">
    <location>
        <begin position="17"/>
        <end position="349"/>
    </location>
</feature>
<dbReference type="Proteomes" id="UP000632154">
    <property type="component" value="Unassembled WGS sequence"/>
</dbReference>
<keyword evidence="3" id="KW-1185">Reference proteome</keyword>
<proteinExistence type="predicted"/>
<protein>
    <submittedName>
        <fullName evidence="2">Uncharacterized protein</fullName>
    </submittedName>
</protein>
<evidence type="ECO:0000313" key="2">
    <source>
        <dbReference type="EMBL" id="GHG08877.1"/>
    </source>
</evidence>
<gene>
    <name evidence="2" type="ORF">GCM10017783_21860</name>
</gene>
<sequence>MSLLALTALLCPAAQAQSPTDTADLSPQPVPLSQALDRAGVTVGVTASPAGTAPSLGLRGVRLGSGTLDTSLSLRGSEARYAQSLALPLIGYAEAGAEAQWLWGNGDSPGGHRLAASGVLAAGPVEVQLAGERFTAPLLLLRPLDTLNDPTPDPRSEGSNLTASLRGRLGPGTFVMVGHEWGHGAGMTADLELRPQLWSVDGGPAVLALVNPGDLNPELWAESQGTLTLRLGAEHRAAGAGLRLGTGWDGPSSSTELSAVLGAHREAAVHWRAYDLLGQDSELDLGAALSDAWGSEGGLGTQWSAALLLPLEGEQRLELRGSAGAAGTAARAIYLLPLRPAPGPADGQN</sequence>
<organism evidence="2 3">
    <name type="scientific">Deinococcus piscis</name>
    <dbReference type="NCBI Taxonomy" id="394230"/>
    <lineage>
        <taxon>Bacteria</taxon>
        <taxon>Thermotogati</taxon>
        <taxon>Deinococcota</taxon>
        <taxon>Deinococci</taxon>
        <taxon>Deinococcales</taxon>
        <taxon>Deinococcaceae</taxon>
        <taxon>Deinococcus</taxon>
    </lineage>
</organism>
<feature type="signal peptide" evidence="1">
    <location>
        <begin position="1"/>
        <end position="16"/>
    </location>
</feature>
<evidence type="ECO:0000256" key="1">
    <source>
        <dbReference type="SAM" id="SignalP"/>
    </source>
</evidence>
<reference evidence="3" key="1">
    <citation type="journal article" date="2019" name="Int. J. Syst. Evol. Microbiol.">
        <title>The Global Catalogue of Microorganisms (GCM) 10K type strain sequencing project: providing services to taxonomists for standard genome sequencing and annotation.</title>
        <authorList>
            <consortium name="The Broad Institute Genomics Platform"/>
            <consortium name="The Broad Institute Genome Sequencing Center for Infectious Disease"/>
            <person name="Wu L."/>
            <person name="Ma J."/>
        </authorList>
    </citation>
    <scope>NUCLEOTIDE SEQUENCE [LARGE SCALE GENOMIC DNA]</scope>
    <source>
        <strain evidence="3">CGMCC 1.18439</strain>
    </source>
</reference>